<evidence type="ECO:0000313" key="4">
    <source>
        <dbReference type="EMBL" id="MBO1265285.1"/>
    </source>
</evidence>
<sequence length="207" mass="24272">MKETIEERIERIALLSFSEQGYHETRTSEIAKNARVSETSIFRLFKTKRDLYLHVLSKYGSNVTLKQNPILSTLTFDDAVEDLTMIAGHFLNFYFENIHLTRIYLSNAIQISEILGYEFLIYPDLKDFLKKYLDEMNMRGKLSLLSADTFNEIFLSSVVQDVIFMTTFEKIEVLDDSISKQIIERWKLKVEALLKLFDVTNSPEDWK</sequence>
<dbReference type="AlphaFoldDB" id="A0A939HBH4"/>
<organism evidence="4 5">
    <name type="scientific">Proteiniclasticum aestuarii</name>
    <dbReference type="NCBI Taxonomy" id="2817862"/>
    <lineage>
        <taxon>Bacteria</taxon>
        <taxon>Bacillati</taxon>
        <taxon>Bacillota</taxon>
        <taxon>Clostridia</taxon>
        <taxon>Eubacteriales</taxon>
        <taxon>Clostridiaceae</taxon>
        <taxon>Proteiniclasticum</taxon>
    </lineage>
</organism>
<reference evidence="4" key="1">
    <citation type="submission" date="2021-03" db="EMBL/GenBank/DDBJ databases">
        <title>Proteiniclasticum marinus sp. nov., isolated from tidal flat sediment.</title>
        <authorList>
            <person name="Namirimu T."/>
            <person name="Yang J.-A."/>
            <person name="Yang S.-H."/>
            <person name="Kim Y.-J."/>
            <person name="Kwon K.K."/>
        </authorList>
    </citation>
    <scope>NUCLEOTIDE SEQUENCE</scope>
    <source>
        <strain evidence="4">SCR006</strain>
    </source>
</reference>
<name>A0A939HBH4_9CLOT</name>
<dbReference type="EMBL" id="JAFNJU010000007">
    <property type="protein sequence ID" value="MBO1265285.1"/>
    <property type="molecule type" value="Genomic_DNA"/>
</dbReference>
<proteinExistence type="predicted"/>
<dbReference type="InterPro" id="IPR009057">
    <property type="entry name" value="Homeodomain-like_sf"/>
</dbReference>
<evidence type="ECO:0000313" key="5">
    <source>
        <dbReference type="Proteomes" id="UP000664218"/>
    </source>
</evidence>
<dbReference type="InterPro" id="IPR001647">
    <property type="entry name" value="HTH_TetR"/>
</dbReference>
<accession>A0A939HBH4</accession>
<keyword evidence="1 2" id="KW-0238">DNA-binding</keyword>
<dbReference type="InterPro" id="IPR050624">
    <property type="entry name" value="HTH-type_Tx_Regulator"/>
</dbReference>
<dbReference type="GO" id="GO:0003677">
    <property type="term" value="F:DNA binding"/>
    <property type="evidence" value="ECO:0007669"/>
    <property type="project" value="UniProtKB-UniRule"/>
</dbReference>
<evidence type="ECO:0000256" key="2">
    <source>
        <dbReference type="PROSITE-ProRule" id="PRU00335"/>
    </source>
</evidence>
<dbReference type="SUPFAM" id="SSF46689">
    <property type="entry name" value="Homeodomain-like"/>
    <property type="match status" value="1"/>
</dbReference>
<gene>
    <name evidence="4" type="ORF">J3A84_09615</name>
</gene>
<dbReference type="PROSITE" id="PS50977">
    <property type="entry name" value="HTH_TETR_2"/>
    <property type="match status" value="1"/>
</dbReference>
<feature type="domain" description="HTH tetR-type" evidence="3">
    <location>
        <begin position="3"/>
        <end position="63"/>
    </location>
</feature>
<dbReference type="PANTHER" id="PTHR43479">
    <property type="entry name" value="ACREF/ENVCD OPERON REPRESSOR-RELATED"/>
    <property type="match status" value="1"/>
</dbReference>
<dbReference type="Proteomes" id="UP000664218">
    <property type="component" value="Unassembled WGS sequence"/>
</dbReference>
<dbReference type="Pfam" id="PF00440">
    <property type="entry name" value="TetR_N"/>
    <property type="match status" value="1"/>
</dbReference>
<evidence type="ECO:0000259" key="3">
    <source>
        <dbReference type="PROSITE" id="PS50977"/>
    </source>
</evidence>
<dbReference type="RefSeq" id="WP_207599814.1">
    <property type="nucleotide sequence ID" value="NZ_JAFNJU010000007.1"/>
</dbReference>
<dbReference type="PANTHER" id="PTHR43479:SF11">
    <property type="entry name" value="ACREF_ENVCD OPERON REPRESSOR-RELATED"/>
    <property type="match status" value="1"/>
</dbReference>
<dbReference type="Gene3D" id="1.10.357.10">
    <property type="entry name" value="Tetracycline Repressor, domain 2"/>
    <property type="match status" value="1"/>
</dbReference>
<protein>
    <submittedName>
        <fullName evidence="4">TetR/AcrR family transcriptional regulator</fullName>
    </submittedName>
</protein>
<comment type="caution">
    <text evidence="4">The sequence shown here is derived from an EMBL/GenBank/DDBJ whole genome shotgun (WGS) entry which is preliminary data.</text>
</comment>
<keyword evidence="5" id="KW-1185">Reference proteome</keyword>
<evidence type="ECO:0000256" key="1">
    <source>
        <dbReference type="ARBA" id="ARBA00023125"/>
    </source>
</evidence>
<feature type="DNA-binding region" description="H-T-H motif" evidence="2">
    <location>
        <begin position="26"/>
        <end position="45"/>
    </location>
</feature>